<dbReference type="AlphaFoldDB" id="A0A9P1I9T5"/>
<comment type="caution">
    <text evidence="12">The sequence shown here is derived from an EMBL/GenBank/DDBJ whole genome shotgun (WGS) entry which is preliminary data.</text>
</comment>
<dbReference type="GO" id="GO:0030036">
    <property type="term" value="P:actin cytoskeleton organization"/>
    <property type="evidence" value="ECO:0007669"/>
    <property type="project" value="TreeGrafter"/>
</dbReference>
<sequence length="686" mass="77275">MVEMVSNVRLHPDIGEVTHLKRNEGVRCSKRVLDGMCLQMATTSACSSTSSILNNNNKSASKYYPQENEKVSCNHDPCSSNYSSYDHHPVISIIGPLYAPDDFDVLEPLGEGFFSKVYKVKHVMTGEIFVLKKNKPTGGSRRASHADAAREAAMMRKLKHENILELRGICISRDETGKWDANLLVSYCQGGSLSSLILDKQVQLTWAKRVKYAKDIACAMEYIHGQQIIHRDLTSSNVLICNDNRAVVADFGLSCPFPEQGEKLAQVGTTYFMSPECLKEEFYDEKSDVFSFGIILCQMIARVDADPDGGLPRTSKFGFDYMLFTPLCPLDTPIELLKLAFNSCVMDPTARPRFVDANHKLSEIMTLLPQIVANSKNVDGLLRDGKESRLGRSRSDAALKRPKSLASTTRKLSTNWNTMTVRPVIEGEVIEETSTMANRMEELARHVARDEPEFRHINPFVGHERFRNERKILPPTRIFETPRRRSETKPDGCSSKIKNDNDSISNTSTINTPRRRCLSMPCSINDTFENGHYTSFSYDGTFNSGGVEDDDSEYIDANSSPASGIPMAYRDFDRKFLKQMIRFPSRRHTMHPDIVQNSTNSSFELSNCQCPSPTVSKSSVRRFVGGKDSQVQEYVKRPSTFPNRQVSIISEESIEKQNSIVTFNEKTPKRKGRRVCTRSSQECSIL</sequence>
<evidence type="ECO:0000256" key="9">
    <source>
        <dbReference type="PROSITE-ProRule" id="PRU10141"/>
    </source>
</evidence>
<evidence type="ECO:0000256" key="5">
    <source>
        <dbReference type="ARBA" id="ARBA00022741"/>
    </source>
</evidence>
<evidence type="ECO:0000256" key="6">
    <source>
        <dbReference type="ARBA" id="ARBA00022777"/>
    </source>
</evidence>
<dbReference type="OrthoDB" id="20134at2759"/>
<reference evidence="12" key="1">
    <citation type="submission" date="2022-11" db="EMBL/GenBank/DDBJ databases">
        <authorList>
            <person name="Kikuchi T."/>
        </authorList>
    </citation>
    <scope>NUCLEOTIDE SEQUENCE</scope>
    <source>
        <strain evidence="12">PS1010</strain>
    </source>
</reference>
<protein>
    <recommendedName>
        <fullName evidence="11">Protein kinase domain-containing protein</fullName>
    </recommendedName>
</protein>
<keyword evidence="8" id="KW-0464">Manganese</keyword>
<feature type="region of interest" description="Disordered" evidence="10">
    <location>
        <begin position="481"/>
        <end position="508"/>
    </location>
</feature>
<dbReference type="InterPro" id="IPR008266">
    <property type="entry name" value="Tyr_kinase_AS"/>
</dbReference>
<dbReference type="GO" id="GO:0005634">
    <property type="term" value="C:nucleus"/>
    <property type="evidence" value="ECO:0007669"/>
    <property type="project" value="TreeGrafter"/>
</dbReference>
<dbReference type="Proteomes" id="UP001152747">
    <property type="component" value="Unassembled WGS sequence"/>
</dbReference>
<dbReference type="Gene3D" id="3.30.200.20">
    <property type="entry name" value="Phosphorylase Kinase, domain 1"/>
    <property type="match status" value="1"/>
</dbReference>
<feature type="domain" description="Protein kinase" evidence="11">
    <location>
        <begin position="103"/>
        <end position="362"/>
    </location>
</feature>
<dbReference type="PANTHER" id="PTHR46485:SF5">
    <property type="entry name" value="CENTER DIVIDER, ISOFORM A"/>
    <property type="match status" value="1"/>
</dbReference>
<dbReference type="EMBL" id="CANHGI010000002">
    <property type="protein sequence ID" value="CAI5441140.1"/>
    <property type="molecule type" value="Genomic_DNA"/>
</dbReference>
<dbReference type="GO" id="GO:0005524">
    <property type="term" value="F:ATP binding"/>
    <property type="evidence" value="ECO:0007669"/>
    <property type="project" value="UniProtKB-UniRule"/>
</dbReference>
<keyword evidence="13" id="KW-1185">Reference proteome</keyword>
<feature type="compositionally biased region" description="Basic and acidic residues" evidence="10">
    <location>
        <begin position="481"/>
        <end position="490"/>
    </location>
</feature>
<dbReference type="GO" id="GO:0046872">
    <property type="term" value="F:metal ion binding"/>
    <property type="evidence" value="ECO:0007669"/>
    <property type="project" value="UniProtKB-KW"/>
</dbReference>
<dbReference type="Gene3D" id="1.10.510.10">
    <property type="entry name" value="Transferase(Phosphotransferase) domain 1"/>
    <property type="match status" value="1"/>
</dbReference>
<dbReference type="InterPro" id="IPR000719">
    <property type="entry name" value="Prot_kinase_dom"/>
</dbReference>
<keyword evidence="3" id="KW-0723">Serine/threonine-protein kinase</keyword>
<evidence type="ECO:0000256" key="3">
    <source>
        <dbReference type="ARBA" id="ARBA00022527"/>
    </source>
</evidence>
<evidence type="ECO:0000256" key="7">
    <source>
        <dbReference type="ARBA" id="ARBA00022840"/>
    </source>
</evidence>
<feature type="binding site" evidence="9">
    <location>
        <position position="132"/>
    </location>
    <ligand>
        <name>ATP</name>
        <dbReference type="ChEBI" id="CHEBI:30616"/>
    </ligand>
</feature>
<evidence type="ECO:0000313" key="13">
    <source>
        <dbReference type="Proteomes" id="UP001152747"/>
    </source>
</evidence>
<dbReference type="InterPro" id="IPR011009">
    <property type="entry name" value="Kinase-like_dom_sf"/>
</dbReference>
<evidence type="ECO:0000313" key="12">
    <source>
        <dbReference type="EMBL" id="CAI5441140.1"/>
    </source>
</evidence>
<dbReference type="InterPro" id="IPR050940">
    <property type="entry name" value="Actin_reg-Ser/Thr_kinase"/>
</dbReference>
<dbReference type="GO" id="GO:0005737">
    <property type="term" value="C:cytoplasm"/>
    <property type="evidence" value="ECO:0007669"/>
    <property type="project" value="TreeGrafter"/>
</dbReference>
<comment type="cofactor">
    <cofactor evidence="2">
        <name>Mg(2+)</name>
        <dbReference type="ChEBI" id="CHEBI:18420"/>
    </cofactor>
</comment>
<dbReference type="GO" id="GO:0004674">
    <property type="term" value="F:protein serine/threonine kinase activity"/>
    <property type="evidence" value="ECO:0007669"/>
    <property type="project" value="UniProtKB-KW"/>
</dbReference>
<comment type="cofactor">
    <cofactor evidence="1">
        <name>Mn(2+)</name>
        <dbReference type="ChEBI" id="CHEBI:29035"/>
    </cofactor>
</comment>
<dbReference type="PROSITE" id="PS00109">
    <property type="entry name" value="PROTEIN_KINASE_TYR"/>
    <property type="match status" value="1"/>
</dbReference>
<proteinExistence type="predicted"/>
<evidence type="ECO:0000256" key="1">
    <source>
        <dbReference type="ARBA" id="ARBA00001936"/>
    </source>
</evidence>
<organism evidence="12 13">
    <name type="scientific">Caenorhabditis angaria</name>
    <dbReference type="NCBI Taxonomy" id="860376"/>
    <lineage>
        <taxon>Eukaryota</taxon>
        <taxon>Metazoa</taxon>
        <taxon>Ecdysozoa</taxon>
        <taxon>Nematoda</taxon>
        <taxon>Chromadorea</taxon>
        <taxon>Rhabditida</taxon>
        <taxon>Rhabditina</taxon>
        <taxon>Rhabditomorpha</taxon>
        <taxon>Rhabditoidea</taxon>
        <taxon>Rhabditidae</taxon>
        <taxon>Peloderinae</taxon>
        <taxon>Caenorhabditis</taxon>
    </lineage>
</organism>
<dbReference type="PROSITE" id="PS50011">
    <property type="entry name" value="PROTEIN_KINASE_DOM"/>
    <property type="match status" value="1"/>
</dbReference>
<evidence type="ECO:0000256" key="4">
    <source>
        <dbReference type="ARBA" id="ARBA00022679"/>
    </source>
</evidence>
<gene>
    <name evidence="12" type="ORF">CAMP_LOCUS3777</name>
</gene>
<name>A0A9P1I9T5_9PELO</name>
<dbReference type="InterPro" id="IPR017441">
    <property type="entry name" value="Protein_kinase_ATP_BS"/>
</dbReference>
<dbReference type="PROSITE" id="PS00107">
    <property type="entry name" value="PROTEIN_KINASE_ATP"/>
    <property type="match status" value="1"/>
</dbReference>
<dbReference type="PANTHER" id="PTHR46485">
    <property type="entry name" value="LIM DOMAIN KINASE 1"/>
    <property type="match status" value="1"/>
</dbReference>
<keyword evidence="7 9" id="KW-0067">ATP-binding</keyword>
<keyword evidence="4" id="KW-0808">Transferase</keyword>
<accession>A0A9P1I9T5</accession>
<evidence type="ECO:0000256" key="8">
    <source>
        <dbReference type="ARBA" id="ARBA00023211"/>
    </source>
</evidence>
<dbReference type="Pfam" id="PF00069">
    <property type="entry name" value="Pkinase"/>
    <property type="match status" value="1"/>
</dbReference>
<keyword evidence="5 9" id="KW-0547">Nucleotide-binding</keyword>
<dbReference type="SUPFAM" id="SSF56112">
    <property type="entry name" value="Protein kinase-like (PK-like)"/>
    <property type="match status" value="1"/>
</dbReference>
<evidence type="ECO:0000259" key="11">
    <source>
        <dbReference type="PROSITE" id="PS50011"/>
    </source>
</evidence>
<evidence type="ECO:0000256" key="2">
    <source>
        <dbReference type="ARBA" id="ARBA00001946"/>
    </source>
</evidence>
<keyword evidence="6" id="KW-0418">Kinase</keyword>
<evidence type="ECO:0000256" key="10">
    <source>
        <dbReference type="SAM" id="MobiDB-lite"/>
    </source>
</evidence>